<dbReference type="AlphaFoldDB" id="A0AAN6SE68"/>
<feature type="chain" id="PRO_5042910292" evidence="1">
    <location>
        <begin position="18"/>
        <end position="104"/>
    </location>
</feature>
<feature type="signal peptide" evidence="1">
    <location>
        <begin position="1"/>
        <end position="17"/>
    </location>
</feature>
<keyword evidence="1" id="KW-0732">Signal</keyword>
<comment type="caution">
    <text evidence="2">The sequence shown here is derived from an EMBL/GenBank/DDBJ whole genome shotgun (WGS) entry which is preliminary data.</text>
</comment>
<gene>
    <name evidence="2" type="ORF">QBC32DRAFT_348557</name>
</gene>
<name>A0AAN6SE68_9PEZI</name>
<reference evidence="2" key="1">
    <citation type="journal article" date="2023" name="Mol. Phylogenet. Evol.">
        <title>Genome-scale phylogeny and comparative genomics of the fungal order Sordariales.</title>
        <authorList>
            <person name="Hensen N."/>
            <person name="Bonometti L."/>
            <person name="Westerberg I."/>
            <person name="Brannstrom I.O."/>
            <person name="Guillou S."/>
            <person name="Cros-Aarteil S."/>
            <person name="Calhoun S."/>
            <person name="Haridas S."/>
            <person name="Kuo A."/>
            <person name="Mondo S."/>
            <person name="Pangilinan J."/>
            <person name="Riley R."/>
            <person name="LaButti K."/>
            <person name="Andreopoulos B."/>
            <person name="Lipzen A."/>
            <person name="Chen C."/>
            <person name="Yan M."/>
            <person name="Daum C."/>
            <person name="Ng V."/>
            <person name="Clum A."/>
            <person name="Steindorff A."/>
            <person name="Ohm R.A."/>
            <person name="Martin F."/>
            <person name="Silar P."/>
            <person name="Natvig D.O."/>
            <person name="Lalanne C."/>
            <person name="Gautier V."/>
            <person name="Ament-Velasquez S.L."/>
            <person name="Kruys A."/>
            <person name="Hutchinson M.I."/>
            <person name="Powell A.J."/>
            <person name="Barry K."/>
            <person name="Miller A.N."/>
            <person name="Grigoriev I.V."/>
            <person name="Debuchy R."/>
            <person name="Gladieux P."/>
            <person name="Hiltunen Thoren M."/>
            <person name="Johannesson H."/>
        </authorList>
    </citation>
    <scope>NUCLEOTIDE SEQUENCE</scope>
    <source>
        <strain evidence="2">CBS 626.80</strain>
    </source>
</reference>
<dbReference type="EMBL" id="MU859205">
    <property type="protein sequence ID" value="KAK3949686.1"/>
    <property type="molecule type" value="Genomic_DNA"/>
</dbReference>
<sequence>MISRHLFVSSPTWILMAEVCTPSGGDDNIRTWEFVDYRSSCEIPFDDVLHDLFLPDPGRSISLAPERSDPCRETSLIIIPFRPAPPFKIQKQTDEGSWEHREGT</sequence>
<protein>
    <submittedName>
        <fullName evidence="2">Uncharacterized protein</fullName>
    </submittedName>
</protein>
<organism evidence="2 3">
    <name type="scientific">Pseudoneurospora amorphoporcata</name>
    <dbReference type="NCBI Taxonomy" id="241081"/>
    <lineage>
        <taxon>Eukaryota</taxon>
        <taxon>Fungi</taxon>
        <taxon>Dikarya</taxon>
        <taxon>Ascomycota</taxon>
        <taxon>Pezizomycotina</taxon>
        <taxon>Sordariomycetes</taxon>
        <taxon>Sordariomycetidae</taxon>
        <taxon>Sordariales</taxon>
        <taxon>Sordariaceae</taxon>
        <taxon>Pseudoneurospora</taxon>
    </lineage>
</organism>
<accession>A0AAN6SE68</accession>
<keyword evidence="3" id="KW-1185">Reference proteome</keyword>
<reference evidence="2" key="2">
    <citation type="submission" date="2023-06" db="EMBL/GenBank/DDBJ databases">
        <authorList>
            <consortium name="Lawrence Berkeley National Laboratory"/>
            <person name="Mondo S.J."/>
            <person name="Hensen N."/>
            <person name="Bonometti L."/>
            <person name="Westerberg I."/>
            <person name="Brannstrom I.O."/>
            <person name="Guillou S."/>
            <person name="Cros-Aarteil S."/>
            <person name="Calhoun S."/>
            <person name="Haridas S."/>
            <person name="Kuo A."/>
            <person name="Pangilinan J."/>
            <person name="Riley R."/>
            <person name="Labutti K."/>
            <person name="Andreopoulos B."/>
            <person name="Lipzen A."/>
            <person name="Chen C."/>
            <person name="Yanf M."/>
            <person name="Daum C."/>
            <person name="Ng V."/>
            <person name="Clum A."/>
            <person name="Steindorff A."/>
            <person name="Ohm R."/>
            <person name="Martin F."/>
            <person name="Silar P."/>
            <person name="Natvig D."/>
            <person name="Lalanne C."/>
            <person name="Gautier V."/>
            <person name="Ament-Velasquez S.L."/>
            <person name="Kruys A."/>
            <person name="Hutchinson M.I."/>
            <person name="Powell A.J."/>
            <person name="Barry K."/>
            <person name="Miller A.N."/>
            <person name="Grigoriev I.V."/>
            <person name="Debuchy R."/>
            <person name="Gladieux P."/>
            <person name="Thoren M.H."/>
            <person name="Johannesson H."/>
        </authorList>
    </citation>
    <scope>NUCLEOTIDE SEQUENCE</scope>
    <source>
        <strain evidence="2">CBS 626.80</strain>
    </source>
</reference>
<evidence type="ECO:0000313" key="3">
    <source>
        <dbReference type="Proteomes" id="UP001303222"/>
    </source>
</evidence>
<evidence type="ECO:0000256" key="1">
    <source>
        <dbReference type="SAM" id="SignalP"/>
    </source>
</evidence>
<proteinExistence type="predicted"/>
<evidence type="ECO:0000313" key="2">
    <source>
        <dbReference type="EMBL" id="KAK3949686.1"/>
    </source>
</evidence>
<dbReference type="Proteomes" id="UP001303222">
    <property type="component" value="Unassembled WGS sequence"/>
</dbReference>